<sequence length="231" mass="25920">MHNICAEGTGVAAALLGFVKSSTPHLHIPSSHAPTHHPTLHLTTLPSQCPADATRQLPTRWCSICPNKQRKSRSDHLHFLSLQFLGYAHGDAHVCIARVQFQSPHLTLHLNEPGCLVSRHSPRTRPSASSTRLETWGIYRLPRCRGEDVYYLGADSRHSVLAELYILLAKNHRMYYMKSTRRVMLFPRNSSNEALSGSPRESSVQVTLPLPSRTTRSKLANLHPKQQSPPY</sequence>
<comment type="caution">
    <text evidence="2">The sequence shown here is derived from an EMBL/GenBank/DDBJ whole genome shotgun (WGS) entry which is preliminary data.</text>
</comment>
<feature type="region of interest" description="Disordered" evidence="1">
    <location>
        <begin position="191"/>
        <end position="231"/>
    </location>
</feature>
<dbReference type="AlphaFoldDB" id="A0AA40BDA8"/>
<accession>A0AA40BDA8</accession>
<proteinExistence type="predicted"/>
<dbReference type="EMBL" id="JAUKUA010000001">
    <property type="protein sequence ID" value="KAK0732071.1"/>
    <property type="molecule type" value="Genomic_DNA"/>
</dbReference>
<evidence type="ECO:0000313" key="2">
    <source>
        <dbReference type="EMBL" id="KAK0732071.1"/>
    </source>
</evidence>
<evidence type="ECO:0000313" key="3">
    <source>
        <dbReference type="Proteomes" id="UP001172102"/>
    </source>
</evidence>
<protein>
    <submittedName>
        <fullName evidence="2">Uncharacterized protein</fullName>
    </submittedName>
</protein>
<reference evidence="2" key="1">
    <citation type="submission" date="2023-06" db="EMBL/GenBank/DDBJ databases">
        <title>Genome-scale phylogeny and comparative genomics of the fungal order Sordariales.</title>
        <authorList>
            <consortium name="Lawrence Berkeley National Laboratory"/>
            <person name="Hensen N."/>
            <person name="Bonometti L."/>
            <person name="Westerberg I."/>
            <person name="Brannstrom I.O."/>
            <person name="Guillou S."/>
            <person name="Cros-Aarteil S."/>
            <person name="Calhoun S."/>
            <person name="Haridas S."/>
            <person name="Kuo A."/>
            <person name="Mondo S."/>
            <person name="Pangilinan J."/>
            <person name="Riley R."/>
            <person name="Labutti K."/>
            <person name="Andreopoulos B."/>
            <person name="Lipzen A."/>
            <person name="Chen C."/>
            <person name="Yanf M."/>
            <person name="Daum C."/>
            <person name="Ng V."/>
            <person name="Clum A."/>
            <person name="Steindorff A."/>
            <person name="Ohm R."/>
            <person name="Martin F."/>
            <person name="Silar P."/>
            <person name="Natvig D."/>
            <person name="Lalanne C."/>
            <person name="Gautier V."/>
            <person name="Ament-Velasquez S.L."/>
            <person name="Kruys A."/>
            <person name="Hutchinson M.I."/>
            <person name="Powell A.J."/>
            <person name="Barry K."/>
            <person name="Miller A.N."/>
            <person name="Grigoriev I.V."/>
            <person name="Debuchy R."/>
            <person name="Gladieux P."/>
            <person name="Thoren M.H."/>
            <person name="Johannesson H."/>
        </authorList>
    </citation>
    <scope>NUCLEOTIDE SEQUENCE</scope>
    <source>
        <strain evidence="2">SMH4607-1</strain>
    </source>
</reference>
<evidence type="ECO:0000256" key="1">
    <source>
        <dbReference type="SAM" id="MobiDB-lite"/>
    </source>
</evidence>
<keyword evidence="3" id="KW-1185">Reference proteome</keyword>
<dbReference type="Proteomes" id="UP001172102">
    <property type="component" value="Unassembled WGS sequence"/>
</dbReference>
<name>A0AA40BDA8_9PEZI</name>
<organism evidence="2 3">
    <name type="scientific">Lasiosphaeris hirsuta</name>
    <dbReference type="NCBI Taxonomy" id="260670"/>
    <lineage>
        <taxon>Eukaryota</taxon>
        <taxon>Fungi</taxon>
        <taxon>Dikarya</taxon>
        <taxon>Ascomycota</taxon>
        <taxon>Pezizomycotina</taxon>
        <taxon>Sordariomycetes</taxon>
        <taxon>Sordariomycetidae</taxon>
        <taxon>Sordariales</taxon>
        <taxon>Lasiosphaeriaceae</taxon>
        <taxon>Lasiosphaeris</taxon>
    </lineage>
</organism>
<gene>
    <name evidence="2" type="ORF">B0H67DRAFT_93545</name>
</gene>